<accession>A0ABC9BIN6</accession>
<evidence type="ECO:0000256" key="2">
    <source>
        <dbReference type="SAM" id="Phobius"/>
    </source>
</evidence>
<evidence type="ECO:0000256" key="1">
    <source>
        <dbReference type="SAM" id="Coils"/>
    </source>
</evidence>
<keyword evidence="5" id="KW-1185">Reference proteome</keyword>
<evidence type="ECO:0000313" key="3">
    <source>
        <dbReference type="EMBL" id="CAL5002167.1"/>
    </source>
</evidence>
<reference evidence="3 5" key="1">
    <citation type="submission" date="2024-10" db="EMBL/GenBank/DDBJ databases">
        <authorList>
            <person name="Ryan C."/>
        </authorList>
    </citation>
    <scope>NUCLEOTIDE SEQUENCE [LARGE SCALE GENOMIC DNA]</scope>
</reference>
<keyword evidence="2" id="KW-0812">Transmembrane</keyword>
<sequence>MIPELRAPMLPAAAAARPPRRPLLNAAAALFRLVADAVLYGYLAALWAHSLGGTVVEILGRWVCGEGSAAEAAGVAVRAVCKPVIVRLLPAFFPLLLMRVRERAEFDLREERKEKERREEEEREAKQASTNIIMEASATEQRPERKGVQNLLPKGISLTPFYAIYPLLKLLELAVKMQLFHEEGSLGWRVGSVFLDVVWLGFAIITGVFGVRFMVILVTIPRVKEGNTDMQ</sequence>
<keyword evidence="2" id="KW-1133">Transmembrane helix</keyword>
<dbReference type="EMBL" id="OZ075138">
    <property type="protein sequence ID" value="CAL5012408.1"/>
    <property type="molecule type" value="Genomic_DNA"/>
</dbReference>
<dbReference type="AlphaFoldDB" id="A0ABC9BIN6"/>
<organism evidence="3 5">
    <name type="scientific">Urochloa decumbens</name>
    <dbReference type="NCBI Taxonomy" id="240449"/>
    <lineage>
        <taxon>Eukaryota</taxon>
        <taxon>Viridiplantae</taxon>
        <taxon>Streptophyta</taxon>
        <taxon>Embryophyta</taxon>
        <taxon>Tracheophyta</taxon>
        <taxon>Spermatophyta</taxon>
        <taxon>Magnoliopsida</taxon>
        <taxon>Liliopsida</taxon>
        <taxon>Poales</taxon>
        <taxon>Poaceae</taxon>
        <taxon>PACMAD clade</taxon>
        <taxon>Panicoideae</taxon>
        <taxon>Panicodae</taxon>
        <taxon>Paniceae</taxon>
        <taxon>Melinidinae</taxon>
        <taxon>Urochloa</taxon>
    </lineage>
</organism>
<gene>
    <name evidence="3" type="ORF">URODEC1_LOCUS65825</name>
    <name evidence="4" type="ORF">URODEC1_LOCUS70859</name>
</gene>
<name>A0ABC9BIN6_9POAL</name>
<dbReference type="EMBL" id="OZ075136">
    <property type="protein sequence ID" value="CAL5002167.1"/>
    <property type="molecule type" value="Genomic_DNA"/>
</dbReference>
<proteinExistence type="predicted"/>
<keyword evidence="1" id="KW-0175">Coiled coil</keyword>
<evidence type="ECO:0000313" key="5">
    <source>
        <dbReference type="Proteomes" id="UP001497457"/>
    </source>
</evidence>
<dbReference type="Proteomes" id="UP001497457">
    <property type="component" value="Chromosome 28b"/>
</dbReference>
<dbReference type="Proteomes" id="UP001497457">
    <property type="component" value="Chromosome 26rd"/>
</dbReference>
<keyword evidence="2" id="KW-0472">Membrane</keyword>
<evidence type="ECO:0000313" key="4">
    <source>
        <dbReference type="EMBL" id="CAL5012408.1"/>
    </source>
</evidence>
<feature type="transmembrane region" description="Helical" evidence="2">
    <location>
        <begin position="197"/>
        <end position="220"/>
    </location>
</feature>
<protein>
    <submittedName>
        <fullName evidence="3">Uncharacterized protein</fullName>
    </submittedName>
</protein>
<feature type="coiled-coil region" evidence="1">
    <location>
        <begin position="101"/>
        <end position="131"/>
    </location>
</feature>